<dbReference type="RefSeq" id="WP_201327132.1">
    <property type="nucleotide sequence ID" value="NZ_AP017470.1"/>
</dbReference>
<feature type="domain" description="Doubled CXXCH motif" evidence="2">
    <location>
        <begin position="229"/>
        <end position="265"/>
    </location>
</feature>
<evidence type="ECO:0000313" key="3">
    <source>
        <dbReference type="EMBL" id="BBB32829.1"/>
    </source>
</evidence>
<keyword evidence="1" id="KW-0732">Signal</keyword>
<sequence length="559" mass="60661">MSKFYLCFFVIIFTISVNASILNTKHNLSASGTGNVTTTETTRVCVFCHTPHNSNYEVPLWNKDSTTSVYVLYGSSTLSSAINQPDGTSRVCLSCHDGTISVGSVKNPNVTFAMSNTNNGLLTGSSNLGTDLRNDHPVSFVPTLGSEINNPPVGDEVALDHSGKVQCTTCHNPHDDTYGYFLVKSNLNSAVCKTCHSKTGFEQSSHNLSTASWNGAGSNPWPKNFYSNVSDNACWNCHWSHGGTSNSFLLANTPEENVCSVCHNGNVASKDIMSEFSKSSVHNVYAYTDIHDPIENITTMPAHVECLDCHNPHSVNSNTATAPDVSGRLSNVKGADLSGNTVNPALYQYQVCIKCHGTNLNINIAPFANRQVDTSNIRQAINPSNPSFHPIAGQGANNNVPSLKPPYSETSIIYCTDCHNNDNAVSTGGTGPEGPHGSIYPYLLEKRYEMSDYTPYSSSAYALCFKCHDPNVILSNSSTFGLHYRHIVRGQIPCSACHDPHGVPQGTATDGDHLGLINFDTNIVSPSNSGILKFEVINGRGYCYLKCHGRNHDPLRYWR</sequence>
<dbReference type="EMBL" id="AP017470">
    <property type="protein sequence ID" value="BBB32829.1"/>
    <property type="molecule type" value="Genomic_DNA"/>
</dbReference>
<dbReference type="Proteomes" id="UP000595564">
    <property type="component" value="Chromosome"/>
</dbReference>
<organism evidence="3 4">
    <name type="scientific">Thermotomaculum hydrothermale</name>
    <dbReference type="NCBI Taxonomy" id="981385"/>
    <lineage>
        <taxon>Bacteria</taxon>
        <taxon>Pseudomonadati</taxon>
        <taxon>Acidobacteriota</taxon>
        <taxon>Holophagae</taxon>
        <taxon>Thermotomaculales</taxon>
        <taxon>Thermotomaculaceae</taxon>
        <taxon>Thermotomaculum</taxon>
    </lineage>
</organism>
<reference evidence="3 4" key="1">
    <citation type="journal article" date="2012" name="Extremophiles">
        <title>Thermotomaculum hydrothermale gen. nov., sp. nov., a novel heterotrophic thermophile within the phylum Acidobacteria from a deep-sea hydrothermal vent chimney in the Southern Okinawa Trough.</title>
        <authorList>
            <person name="Izumi H."/>
            <person name="Nunoura T."/>
            <person name="Miyazaki M."/>
            <person name="Mino S."/>
            <person name="Toki T."/>
            <person name="Takai K."/>
            <person name="Sako Y."/>
            <person name="Sawabe T."/>
            <person name="Nakagawa S."/>
        </authorList>
    </citation>
    <scope>NUCLEOTIDE SEQUENCE [LARGE SCALE GENOMIC DNA]</scope>
    <source>
        <strain evidence="3 4">AC55</strain>
    </source>
</reference>
<dbReference type="SUPFAM" id="SSF48695">
    <property type="entry name" value="Multiheme cytochromes"/>
    <property type="match status" value="3"/>
</dbReference>
<evidence type="ECO:0000313" key="4">
    <source>
        <dbReference type="Proteomes" id="UP000595564"/>
    </source>
</evidence>
<proteinExistence type="predicted"/>
<dbReference type="AlphaFoldDB" id="A0A7R6PHQ4"/>
<evidence type="ECO:0000259" key="2">
    <source>
        <dbReference type="Pfam" id="PF09699"/>
    </source>
</evidence>
<gene>
    <name evidence="3" type="ORF">TTHT_1312</name>
</gene>
<dbReference type="InterPro" id="IPR036280">
    <property type="entry name" value="Multihaem_cyt_sf"/>
</dbReference>
<dbReference type="KEGG" id="thyd:TTHT_1312"/>
<evidence type="ECO:0000256" key="1">
    <source>
        <dbReference type="SAM" id="SignalP"/>
    </source>
</evidence>
<feature type="signal peptide" evidence="1">
    <location>
        <begin position="1"/>
        <end position="19"/>
    </location>
</feature>
<feature type="chain" id="PRO_5032906656" evidence="1">
    <location>
        <begin position="20"/>
        <end position="559"/>
    </location>
</feature>
<dbReference type="Gene3D" id="3.90.10.10">
    <property type="entry name" value="Cytochrome C3"/>
    <property type="match status" value="1"/>
</dbReference>
<protein>
    <submittedName>
        <fullName evidence="3">Cytochrome c family protein</fullName>
    </submittedName>
</protein>
<accession>A0A7R6PHQ4</accession>
<feature type="domain" description="Doubled CXXCH motif" evidence="2">
    <location>
        <begin position="166"/>
        <end position="199"/>
    </location>
</feature>
<keyword evidence="4" id="KW-1185">Reference proteome</keyword>
<dbReference type="InterPro" id="IPR010177">
    <property type="entry name" value="Paired_CXXCH_1"/>
</dbReference>
<name>A0A7R6PHQ4_9BACT</name>
<dbReference type="Pfam" id="PF09699">
    <property type="entry name" value="Paired_CXXCH_1"/>
    <property type="match status" value="2"/>
</dbReference>